<keyword evidence="2" id="KW-0396">Initiation factor</keyword>
<dbReference type="FunFam" id="3.30.30.170:FF:000001">
    <property type="entry name" value="Eukaryotic translation initiation factor 2 subunit"/>
    <property type="match status" value="1"/>
</dbReference>
<dbReference type="GO" id="GO:0031369">
    <property type="term" value="F:translation initiation factor binding"/>
    <property type="evidence" value="ECO:0007669"/>
    <property type="project" value="TreeGrafter"/>
</dbReference>
<dbReference type="Gene3D" id="3.30.30.170">
    <property type="match status" value="1"/>
</dbReference>
<dbReference type="GO" id="GO:0005850">
    <property type="term" value="C:eukaryotic translation initiation factor 2 complex"/>
    <property type="evidence" value="ECO:0007669"/>
    <property type="project" value="TreeGrafter"/>
</dbReference>
<evidence type="ECO:0000256" key="2">
    <source>
        <dbReference type="ARBA" id="ARBA00022540"/>
    </source>
</evidence>
<dbReference type="OrthoDB" id="10255414at2759"/>
<dbReference type="EMBL" id="KV453858">
    <property type="protein sequence ID" value="ODV84141.1"/>
    <property type="molecule type" value="Genomic_DNA"/>
</dbReference>
<accession>A0A1E4SXB0</accession>
<keyword evidence="7" id="KW-1185">Reference proteome</keyword>
<gene>
    <name evidence="6" type="ORF">CANARDRAFT_8819</name>
</gene>
<dbReference type="SUPFAM" id="SSF75689">
    <property type="entry name" value="Zinc-binding domain of translation initiation factor 2 beta"/>
    <property type="match status" value="1"/>
</dbReference>
<feature type="compositionally biased region" description="Low complexity" evidence="4">
    <location>
        <begin position="113"/>
        <end position="146"/>
    </location>
</feature>
<dbReference type="InterPro" id="IPR016190">
    <property type="entry name" value="Transl_init_fac_IF2/IF5_Zn-bd"/>
</dbReference>
<evidence type="ECO:0000259" key="5">
    <source>
        <dbReference type="SMART" id="SM00653"/>
    </source>
</evidence>
<dbReference type="GO" id="GO:0003743">
    <property type="term" value="F:translation initiation factor activity"/>
    <property type="evidence" value="ECO:0007669"/>
    <property type="project" value="UniProtKB-KW"/>
</dbReference>
<dbReference type="InterPro" id="IPR016189">
    <property type="entry name" value="Transl_init_fac_IF2/IF5_N"/>
</dbReference>
<dbReference type="GO" id="GO:0001731">
    <property type="term" value="P:formation of translation preinitiation complex"/>
    <property type="evidence" value="ECO:0007669"/>
    <property type="project" value="TreeGrafter"/>
</dbReference>
<dbReference type="InterPro" id="IPR045196">
    <property type="entry name" value="IF2/IF5"/>
</dbReference>
<name>A0A1E4SXB0_9ASCO</name>
<dbReference type="GO" id="GO:0003729">
    <property type="term" value="F:mRNA binding"/>
    <property type="evidence" value="ECO:0007669"/>
    <property type="project" value="TreeGrafter"/>
</dbReference>
<evidence type="ECO:0000313" key="6">
    <source>
        <dbReference type="EMBL" id="ODV84141.1"/>
    </source>
</evidence>
<protein>
    <recommendedName>
        <fullName evidence="5">Translation initiation factor IF2/IF5 domain-containing protein</fullName>
    </recommendedName>
</protein>
<dbReference type="Proteomes" id="UP000094801">
    <property type="component" value="Unassembled WGS sequence"/>
</dbReference>
<sequence>MSEDLGFDPSLKKKKKSKSKTEDSPAPVDSATENVDELFSGLKKKKKKSKSVETESTGDASNEPTITDALEGLSLKKKKKKSSSSKNTEADDFDKQLEQAGINAQESLNTSTNQSSETNEIISSSSNNAPNSSSSPSQSSSSIPSSSPLAYPNLLSRFFSILKEKNPELAGGQQSKLKIPPPEVAREGNKKTMFANVQTIATVLQRNPEHLIQYLFAELGTSGSIDGEKRLIIKGRFQAKNIESVLRRYIQEYVICKTCKSMNTELKRESTNRLHFIVCKACGSTKSVSSIKTGFQAHVGRRKKV</sequence>
<dbReference type="InterPro" id="IPR002735">
    <property type="entry name" value="Transl_init_fac_IF2/IF5_dom"/>
</dbReference>
<feature type="domain" description="Translation initiation factor IF2/IF5" evidence="5">
    <location>
        <begin position="174"/>
        <end position="285"/>
    </location>
</feature>
<dbReference type="SMART" id="SM00653">
    <property type="entry name" value="eIF2B_5"/>
    <property type="match status" value="1"/>
</dbReference>
<evidence type="ECO:0000256" key="4">
    <source>
        <dbReference type="SAM" id="MobiDB-lite"/>
    </source>
</evidence>
<proteinExistence type="inferred from homology"/>
<organism evidence="6 7">
    <name type="scientific">[Candida] arabinofermentans NRRL YB-2248</name>
    <dbReference type="NCBI Taxonomy" id="983967"/>
    <lineage>
        <taxon>Eukaryota</taxon>
        <taxon>Fungi</taxon>
        <taxon>Dikarya</taxon>
        <taxon>Ascomycota</taxon>
        <taxon>Saccharomycotina</taxon>
        <taxon>Pichiomycetes</taxon>
        <taxon>Pichiales</taxon>
        <taxon>Pichiaceae</taxon>
        <taxon>Ogataea</taxon>
        <taxon>Ogataea/Candida clade</taxon>
    </lineage>
</organism>
<evidence type="ECO:0000256" key="3">
    <source>
        <dbReference type="ARBA" id="ARBA00022917"/>
    </source>
</evidence>
<dbReference type="SUPFAM" id="SSF100966">
    <property type="entry name" value="Translation initiation factor 2 beta, aIF2beta, N-terminal domain"/>
    <property type="match status" value="1"/>
</dbReference>
<reference evidence="7" key="1">
    <citation type="submission" date="2016-04" db="EMBL/GenBank/DDBJ databases">
        <title>Comparative genomics of biotechnologically important yeasts.</title>
        <authorList>
            <consortium name="DOE Joint Genome Institute"/>
            <person name="Riley R."/>
            <person name="Haridas S."/>
            <person name="Wolfe K.H."/>
            <person name="Lopes M.R."/>
            <person name="Hittinger C.T."/>
            <person name="Goker M."/>
            <person name="Salamov A."/>
            <person name="Wisecaver J."/>
            <person name="Long T.M."/>
            <person name="Aerts A.L."/>
            <person name="Barry K."/>
            <person name="Choi C."/>
            <person name="Clum A."/>
            <person name="Coughlan A.Y."/>
            <person name="Deshpande S."/>
            <person name="Douglass A.P."/>
            <person name="Hanson S.J."/>
            <person name="Klenk H.-P."/>
            <person name="Labutti K."/>
            <person name="Lapidus A."/>
            <person name="Lindquist E."/>
            <person name="Lipzen A."/>
            <person name="Meier-Kolthoff J.P."/>
            <person name="Ohm R.A."/>
            <person name="Otillar R.P."/>
            <person name="Pangilinan J."/>
            <person name="Peng Y."/>
            <person name="Rokas A."/>
            <person name="Rosa C.A."/>
            <person name="Scheuner C."/>
            <person name="Sibirny A.A."/>
            <person name="Slot J.C."/>
            <person name="Stielow J.B."/>
            <person name="Sun H."/>
            <person name="Kurtzman C.P."/>
            <person name="Blackwell M."/>
            <person name="Grigoriev I.V."/>
            <person name="Jeffries T.W."/>
        </authorList>
    </citation>
    <scope>NUCLEOTIDE SEQUENCE [LARGE SCALE GENOMIC DNA]</scope>
    <source>
        <strain evidence="7">NRRL YB-2248</strain>
    </source>
</reference>
<feature type="compositionally biased region" description="Polar residues" evidence="4">
    <location>
        <begin position="54"/>
        <end position="65"/>
    </location>
</feature>
<feature type="compositionally biased region" description="Polar residues" evidence="4">
    <location>
        <begin position="102"/>
        <end position="112"/>
    </location>
</feature>
<feature type="region of interest" description="Disordered" evidence="4">
    <location>
        <begin position="1"/>
        <end position="146"/>
    </location>
</feature>
<comment type="similarity">
    <text evidence="1">Belongs to the eIF-2-beta/eIF-5 family.</text>
</comment>
<dbReference type="PANTHER" id="PTHR23001">
    <property type="entry name" value="EUKARYOTIC TRANSLATION INITIATION FACTOR"/>
    <property type="match status" value="1"/>
</dbReference>
<keyword evidence="3" id="KW-0648">Protein biosynthesis</keyword>
<evidence type="ECO:0000256" key="1">
    <source>
        <dbReference type="ARBA" id="ARBA00010397"/>
    </source>
</evidence>
<dbReference type="STRING" id="983967.A0A1E4SXB0"/>
<evidence type="ECO:0000313" key="7">
    <source>
        <dbReference type="Proteomes" id="UP000094801"/>
    </source>
</evidence>
<dbReference type="Pfam" id="PF01873">
    <property type="entry name" value="eIF-5_eIF-2B"/>
    <property type="match status" value="1"/>
</dbReference>
<dbReference type="PANTHER" id="PTHR23001:SF3">
    <property type="entry name" value="EUKARYOTIC TRANSLATION INITIATION FACTOR 2 SUBUNIT 2"/>
    <property type="match status" value="1"/>
</dbReference>
<dbReference type="AlphaFoldDB" id="A0A1E4SXB0"/>